<keyword evidence="2" id="KW-0472">Membrane</keyword>
<dbReference type="Proteomes" id="UP000034690">
    <property type="component" value="Unassembled WGS sequence"/>
</dbReference>
<evidence type="ECO:0000313" key="4">
    <source>
        <dbReference type="Proteomes" id="UP000034690"/>
    </source>
</evidence>
<feature type="region of interest" description="Disordered" evidence="1">
    <location>
        <begin position="35"/>
        <end position="59"/>
    </location>
</feature>
<keyword evidence="2" id="KW-1133">Transmembrane helix</keyword>
<dbReference type="EMBL" id="LBWQ01000017">
    <property type="protein sequence ID" value="KKR13428.1"/>
    <property type="molecule type" value="Genomic_DNA"/>
</dbReference>
<dbReference type="AlphaFoldDB" id="A0A0G0ND55"/>
<evidence type="ECO:0000313" key="3">
    <source>
        <dbReference type="EMBL" id="KKR13428.1"/>
    </source>
</evidence>
<evidence type="ECO:0000256" key="1">
    <source>
        <dbReference type="SAM" id="MobiDB-lite"/>
    </source>
</evidence>
<keyword evidence="2" id="KW-0812">Transmembrane</keyword>
<proteinExistence type="predicted"/>
<evidence type="ECO:0000256" key="2">
    <source>
        <dbReference type="SAM" id="Phobius"/>
    </source>
</evidence>
<comment type="caution">
    <text evidence="3">The sequence shown here is derived from an EMBL/GenBank/DDBJ whole genome shotgun (WGS) entry which is preliminary data.</text>
</comment>
<feature type="compositionally biased region" description="Polar residues" evidence="1">
    <location>
        <begin position="40"/>
        <end position="55"/>
    </location>
</feature>
<gene>
    <name evidence="3" type="ORF">UT40_C0017G0014</name>
</gene>
<feature type="transmembrane region" description="Helical" evidence="2">
    <location>
        <begin position="12"/>
        <end position="28"/>
    </location>
</feature>
<name>A0A0G0ND55_9BACT</name>
<organism evidence="3 4">
    <name type="scientific">Candidatus Woesebacteria bacterium GW2011_GWA1_39_21b</name>
    <dbReference type="NCBI Taxonomy" id="1618551"/>
    <lineage>
        <taxon>Bacteria</taxon>
        <taxon>Candidatus Woeseibacteriota</taxon>
    </lineage>
</organism>
<sequence>MINLLTKNKFFIILVIVLVITFILNLFLKEKPNDKESLPPKSNQANYQSLTPGTSTKEDVLDKLGKPVAEEENGGILNYSSSSSERPHQVVLEENNIKLIKEIVTLRDEKKTIDIQNVYGKPKNVLYGDRSSAGFHLFIYPENGIAYIGQAESGLLLEVWYFPPTTFELFKTTYASEYSLTLQQSQ</sequence>
<reference evidence="3 4" key="1">
    <citation type="journal article" date="2015" name="Nature">
        <title>rRNA introns, odd ribosomes, and small enigmatic genomes across a large radiation of phyla.</title>
        <authorList>
            <person name="Brown C.T."/>
            <person name="Hug L.A."/>
            <person name="Thomas B.C."/>
            <person name="Sharon I."/>
            <person name="Castelle C.J."/>
            <person name="Singh A."/>
            <person name="Wilkins M.J."/>
            <person name="Williams K.H."/>
            <person name="Banfield J.F."/>
        </authorList>
    </citation>
    <scope>NUCLEOTIDE SEQUENCE [LARGE SCALE GENOMIC DNA]</scope>
</reference>
<accession>A0A0G0ND55</accession>
<protein>
    <submittedName>
        <fullName evidence="3">Uncharacterized protein</fullName>
    </submittedName>
</protein>